<name>A0A9W8C855_TRIRA</name>
<protein>
    <submittedName>
        <fullName evidence="2">Uncharacterized protein</fullName>
    </submittedName>
</protein>
<comment type="caution">
    <text evidence="2">The sequence shown here is derived from an EMBL/GenBank/DDBJ whole genome shotgun (WGS) entry which is preliminary data.</text>
</comment>
<gene>
    <name evidence="2" type="ORF">IRJ41_023861</name>
</gene>
<accession>A0A9W8C855</accession>
<dbReference type="AlphaFoldDB" id="A0A9W8C855"/>
<dbReference type="Proteomes" id="UP001059041">
    <property type="component" value="Linkage Group LG5"/>
</dbReference>
<feature type="transmembrane region" description="Helical" evidence="1">
    <location>
        <begin position="230"/>
        <end position="261"/>
    </location>
</feature>
<keyword evidence="3" id="KW-1185">Reference proteome</keyword>
<sequence length="306" mass="34878">MYELCGLDLHSISQGVSGEIEIEVKARIKREGADGSAIWYKEKRKCLRLMLETPRRVWKAVEGVDDAQDRTSNGKCQQEMRARRPYGEIASVLSLTATGIAGKTTYSLEMEDRALTTPYHHPLSPYGREQLIILHFYFGRRCHRSHSDGRLRAEKRAEFTARVSKYRSHSWETRTFCVTEELEQMARARLSVAVRGFEGHRHPGFRRANIIGSEVSPGVRKSVRRQDGSYAPLLSFTQTLAIICCALIGSSLVGLCLAITLQDCVPKIPTPAERCWSSQRWNNEYSAYSMSHHMGFWRKKDFTKTS</sequence>
<dbReference type="EMBL" id="JAFHDT010000005">
    <property type="protein sequence ID" value="KAI7810237.1"/>
    <property type="molecule type" value="Genomic_DNA"/>
</dbReference>
<evidence type="ECO:0000313" key="2">
    <source>
        <dbReference type="EMBL" id="KAI7810237.1"/>
    </source>
</evidence>
<keyword evidence="1" id="KW-1133">Transmembrane helix</keyword>
<proteinExistence type="predicted"/>
<evidence type="ECO:0000256" key="1">
    <source>
        <dbReference type="SAM" id="Phobius"/>
    </source>
</evidence>
<keyword evidence="1" id="KW-0472">Membrane</keyword>
<keyword evidence="1" id="KW-0812">Transmembrane</keyword>
<reference evidence="2" key="1">
    <citation type="submission" date="2021-02" db="EMBL/GenBank/DDBJ databases">
        <title>Comparative genomics reveals that relaxation of natural selection precedes convergent phenotypic evolution of cavefish.</title>
        <authorList>
            <person name="Peng Z."/>
        </authorList>
    </citation>
    <scope>NUCLEOTIDE SEQUENCE</scope>
    <source>
        <tissue evidence="2">Muscle</tissue>
    </source>
</reference>
<evidence type="ECO:0000313" key="3">
    <source>
        <dbReference type="Proteomes" id="UP001059041"/>
    </source>
</evidence>
<organism evidence="2 3">
    <name type="scientific">Triplophysa rosa</name>
    <name type="common">Cave loach</name>
    <dbReference type="NCBI Taxonomy" id="992332"/>
    <lineage>
        <taxon>Eukaryota</taxon>
        <taxon>Metazoa</taxon>
        <taxon>Chordata</taxon>
        <taxon>Craniata</taxon>
        <taxon>Vertebrata</taxon>
        <taxon>Euteleostomi</taxon>
        <taxon>Actinopterygii</taxon>
        <taxon>Neopterygii</taxon>
        <taxon>Teleostei</taxon>
        <taxon>Ostariophysi</taxon>
        <taxon>Cypriniformes</taxon>
        <taxon>Nemacheilidae</taxon>
        <taxon>Triplophysa</taxon>
    </lineage>
</organism>